<name>A0ABM9VZT3_9FIRM</name>
<dbReference type="Proteomes" id="UP000245702">
    <property type="component" value="Unassembled WGS sequence"/>
</dbReference>
<dbReference type="InterPro" id="IPR051070">
    <property type="entry name" value="NF-kappa-B_inhibitor"/>
</dbReference>
<dbReference type="Pfam" id="PF12796">
    <property type="entry name" value="Ank_2"/>
    <property type="match status" value="1"/>
</dbReference>
<evidence type="ECO:0000256" key="3">
    <source>
        <dbReference type="PROSITE-ProRule" id="PRU00023"/>
    </source>
</evidence>
<dbReference type="SUPFAM" id="SSF48403">
    <property type="entry name" value="Ankyrin repeat"/>
    <property type="match status" value="1"/>
</dbReference>
<organism evidence="5 6">
    <name type="scientific">Sporomusa sphaeroides DSM 2875</name>
    <dbReference type="NCBI Taxonomy" id="1337886"/>
    <lineage>
        <taxon>Bacteria</taxon>
        <taxon>Bacillati</taxon>
        <taxon>Bacillota</taxon>
        <taxon>Negativicutes</taxon>
        <taxon>Selenomonadales</taxon>
        <taxon>Sporomusaceae</taxon>
        <taxon>Sporomusa</taxon>
    </lineage>
</organism>
<feature type="transmembrane region" description="Helical" evidence="4">
    <location>
        <begin position="65"/>
        <end position="84"/>
    </location>
</feature>
<keyword evidence="2 3" id="KW-0040">ANK repeat</keyword>
<dbReference type="EMBL" id="FCOW01000004">
    <property type="protein sequence ID" value="CVK18418.1"/>
    <property type="molecule type" value="Genomic_DNA"/>
</dbReference>
<dbReference type="InterPro" id="IPR036770">
    <property type="entry name" value="Ankyrin_rpt-contain_sf"/>
</dbReference>
<evidence type="ECO:0000313" key="6">
    <source>
        <dbReference type="Proteomes" id="UP000245702"/>
    </source>
</evidence>
<dbReference type="PANTHER" id="PTHR46680">
    <property type="entry name" value="NF-KAPPA-B INHIBITOR ALPHA"/>
    <property type="match status" value="1"/>
</dbReference>
<dbReference type="Gene3D" id="1.25.40.20">
    <property type="entry name" value="Ankyrin repeat-containing domain"/>
    <property type="match status" value="1"/>
</dbReference>
<accession>A0ABM9VZT3</accession>
<proteinExistence type="predicted"/>
<keyword evidence="4" id="KW-0472">Membrane</keyword>
<comment type="caution">
    <text evidence="5">The sequence shown here is derived from an EMBL/GenBank/DDBJ whole genome shotgun (WGS) entry which is preliminary data.</text>
</comment>
<sequence length="343" mass="36921">MSYCNYCGSQAADEAQYCRNCGKKIYRGIFTASDDNEVNTTTVADVSGELKYTAEKSQLLKNKNVYLIIGSIVVIIGIGIAFFGKSEPVSVQSSYQESTKQAMEVNSTKNVTVSEFVECLFNKDVNGAKALIESGLNPNLKDNDGATLLELACAGDNAQIVKLLIDKGANVNVRDTKGGTPLMLAASAGYIETVQVLLSAKDIEINAKDSAGLTALQCAEKTKNGWQKLGLNTSGQEAVIQLLQSGQPKLASNKVSKGSTLGDIRKNYKVSKLWYGGEGMYYAHVKDIDTTFQLYIPIELGVSGKMVQTNPNLLPDAAKVSNVIKGDIYPGDDNIQKIIQHGH</sequence>
<dbReference type="RefSeq" id="WP_075756354.1">
    <property type="nucleotide sequence ID" value="NZ_CP146991.1"/>
</dbReference>
<dbReference type="SMART" id="SM00248">
    <property type="entry name" value="ANK"/>
    <property type="match status" value="2"/>
</dbReference>
<dbReference type="PANTHER" id="PTHR46680:SF5">
    <property type="entry name" value="NFKB INHIBITOR EPSILON"/>
    <property type="match status" value="1"/>
</dbReference>
<keyword evidence="6" id="KW-1185">Reference proteome</keyword>
<gene>
    <name evidence="5" type="ORF">SSPH_01056</name>
</gene>
<feature type="repeat" description="ANK" evidence="3">
    <location>
        <begin position="177"/>
        <end position="210"/>
    </location>
</feature>
<protein>
    <submittedName>
        <fullName evidence="5">Ankyrin repeats (3 copies)</fullName>
    </submittedName>
</protein>
<evidence type="ECO:0000256" key="2">
    <source>
        <dbReference type="ARBA" id="ARBA00023043"/>
    </source>
</evidence>
<dbReference type="PROSITE" id="PS50088">
    <property type="entry name" value="ANK_REPEAT"/>
    <property type="match status" value="2"/>
</dbReference>
<evidence type="ECO:0000256" key="4">
    <source>
        <dbReference type="SAM" id="Phobius"/>
    </source>
</evidence>
<feature type="repeat" description="ANK" evidence="3">
    <location>
        <begin position="144"/>
        <end position="176"/>
    </location>
</feature>
<keyword evidence="4" id="KW-1133">Transmembrane helix</keyword>
<keyword evidence="4" id="KW-0812">Transmembrane</keyword>
<evidence type="ECO:0000256" key="1">
    <source>
        <dbReference type="ARBA" id="ARBA00022737"/>
    </source>
</evidence>
<keyword evidence="1" id="KW-0677">Repeat</keyword>
<evidence type="ECO:0000313" key="5">
    <source>
        <dbReference type="EMBL" id="CVK18418.1"/>
    </source>
</evidence>
<dbReference type="PROSITE" id="PS50297">
    <property type="entry name" value="ANK_REP_REGION"/>
    <property type="match status" value="2"/>
</dbReference>
<reference evidence="5 6" key="1">
    <citation type="submission" date="2016-01" db="EMBL/GenBank/DDBJ databases">
        <authorList>
            <person name="Brown R."/>
        </authorList>
    </citation>
    <scope>NUCLEOTIDE SEQUENCE [LARGE SCALE GENOMIC DNA]</scope>
    <source>
        <strain evidence="5">Sporomusa sphaeroides DSM 2875</strain>
    </source>
</reference>
<dbReference type="InterPro" id="IPR002110">
    <property type="entry name" value="Ankyrin_rpt"/>
</dbReference>